<keyword evidence="1" id="KW-0560">Oxidoreductase</keyword>
<dbReference type="InterPro" id="IPR011032">
    <property type="entry name" value="GroES-like_sf"/>
</dbReference>
<proteinExistence type="predicted"/>
<evidence type="ECO:0000313" key="4">
    <source>
        <dbReference type="EMBL" id="RTQ32865.1"/>
    </source>
</evidence>
<dbReference type="InterPro" id="IPR013149">
    <property type="entry name" value="ADH-like_C"/>
</dbReference>
<keyword evidence="2" id="KW-0812">Transmembrane</keyword>
<reference evidence="4 5" key="1">
    <citation type="submission" date="2018-12" db="EMBL/GenBank/DDBJ databases">
        <title>The genome of Variovorax gossypii DSM 100435.</title>
        <authorList>
            <person name="Gao J."/>
            <person name="Sun J."/>
        </authorList>
    </citation>
    <scope>NUCLEOTIDE SEQUENCE [LARGE SCALE GENOMIC DNA]</scope>
    <source>
        <strain evidence="4 5">DSM 100435</strain>
    </source>
</reference>
<dbReference type="PANTHER" id="PTHR43401">
    <property type="entry name" value="L-THREONINE 3-DEHYDROGENASE"/>
    <property type="match status" value="1"/>
</dbReference>
<dbReference type="SMART" id="SM00829">
    <property type="entry name" value="PKS_ER"/>
    <property type="match status" value="1"/>
</dbReference>
<dbReference type="RefSeq" id="WP_126472129.1">
    <property type="nucleotide sequence ID" value="NZ_RXOE01000005.1"/>
</dbReference>
<feature type="domain" description="Enoyl reductase (ER)" evidence="3">
    <location>
        <begin position="13"/>
        <end position="360"/>
    </location>
</feature>
<name>A0A431TJB2_9BURK</name>
<sequence length="369" mass="39155">MSMMKAARLHKVGAPMEIEQLPIPQPAANDVQIRVRACGIVPNLGNILANWTTWFPELPLPPLPAVFGLDPAGEVTAVGSHVHAWKPGDRVYVNPSLYCGGCRACRSGDLINCTHYAFSGYFGFSENSLKLYKNYPNGGLAEYMIAPQYALVKLPDNVSFNQAARFGYLGTMYSAMRKAGIGPGKSMLVNGISGTLGIGGALFGLAMGATRILGTGRNPELLARVKALAPDRIEVFSNASGETIDAWAKARTGGLGVDTFIDALGPGAPHETMQQGIRSLKRGGRAFNIGAIAGMVGLDLHTMMDDQQSIEGSAWFTAGEGQDIADMAEAGTLDLSVFEHVCHPLERVNEAISGIASRNGGFSNFVINP</sequence>
<dbReference type="SUPFAM" id="SSF50129">
    <property type="entry name" value="GroES-like"/>
    <property type="match status" value="1"/>
</dbReference>
<protein>
    <submittedName>
        <fullName evidence="4">Alcohol dehydrogenase</fullName>
    </submittedName>
</protein>
<dbReference type="InterPro" id="IPR020843">
    <property type="entry name" value="ER"/>
</dbReference>
<dbReference type="SUPFAM" id="SSF51735">
    <property type="entry name" value="NAD(P)-binding Rossmann-fold domains"/>
    <property type="match status" value="1"/>
</dbReference>
<dbReference type="GO" id="GO:0016491">
    <property type="term" value="F:oxidoreductase activity"/>
    <property type="evidence" value="ECO:0007669"/>
    <property type="project" value="UniProtKB-KW"/>
</dbReference>
<comment type="caution">
    <text evidence="4">The sequence shown here is derived from an EMBL/GenBank/DDBJ whole genome shotgun (WGS) entry which is preliminary data.</text>
</comment>
<keyword evidence="2" id="KW-1133">Transmembrane helix</keyword>
<evidence type="ECO:0000259" key="3">
    <source>
        <dbReference type="SMART" id="SM00829"/>
    </source>
</evidence>
<dbReference type="OrthoDB" id="9773078at2"/>
<dbReference type="Gene3D" id="3.90.180.10">
    <property type="entry name" value="Medium-chain alcohol dehydrogenases, catalytic domain"/>
    <property type="match status" value="1"/>
</dbReference>
<evidence type="ECO:0000256" key="1">
    <source>
        <dbReference type="ARBA" id="ARBA00023002"/>
    </source>
</evidence>
<dbReference type="PANTHER" id="PTHR43401:SF5">
    <property type="entry name" value="ALCOHOL DEHYDROGENASE-RELATED"/>
    <property type="match status" value="1"/>
</dbReference>
<feature type="transmembrane region" description="Helical" evidence="2">
    <location>
        <begin position="187"/>
        <end position="209"/>
    </location>
</feature>
<gene>
    <name evidence="4" type="ORF">EJP69_19330</name>
</gene>
<accession>A0A431TJB2</accession>
<keyword evidence="2" id="KW-0472">Membrane</keyword>
<keyword evidence="5" id="KW-1185">Reference proteome</keyword>
<dbReference type="Proteomes" id="UP000267418">
    <property type="component" value="Unassembled WGS sequence"/>
</dbReference>
<dbReference type="InterPro" id="IPR013154">
    <property type="entry name" value="ADH-like_N"/>
</dbReference>
<evidence type="ECO:0000313" key="5">
    <source>
        <dbReference type="Proteomes" id="UP000267418"/>
    </source>
</evidence>
<dbReference type="Pfam" id="PF00107">
    <property type="entry name" value="ADH_zinc_N"/>
    <property type="match status" value="1"/>
</dbReference>
<dbReference type="InterPro" id="IPR050129">
    <property type="entry name" value="Zn_alcohol_dh"/>
</dbReference>
<dbReference type="EMBL" id="RXOE01000005">
    <property type="protein sequence ID" value="RTQ32865.1"/>
    <property type="molecule type" value="Genomic_DNA"/>
</dbReference>
<dbReference type="AlphaFoldDB" id="A0A431TJB2"/>
<dbReference type="InterPro" id="IPR036291">
    <property type="entry name" value="NAD(P)-bd_dom_sf"/>
</dbReference>
<organism evidence="4 5">
    <name type="scientific">Variovorax gossypii</name>
    <dbReference type="NCBI Taxonomy" id="1679495"/>
    <lineage>
        <taxon>Bacteria</taxon>
        <taxon>Pseudomonadati</taxon>
        <taxon>Pseudomonadota</taxon>
        <taxon>Betaproteobacteria</taxon>
        <taxon>Burkholderiales</taxon>
        <taxon>Comamonadaceae</taxon>
        <taxon>Variovorax</taxon>
    </lineage>
</organism>
<evidence type="ECO:0000256" key="2">
    <source>
        <dbReference type="SAM" id="Phobius"/>
    </source>
</evidence>
<dbReference type="Pfam" id="PF08240">
    <property type="entry name" value="ADH_N"/>
    <property type="match status" value="1"/>
</dbReference>